<dbReference type="AlphaFoldDB" id="A0A835QJA2"/>
<proteinExistence type="predicted"/>
<evidence type="ECO:0000313" key="2">
    <source>
        <dbReference type="Proteomes" id="UP000639772"/>
    </source>
</evidence>
<dbReference type="Proteomes" id="UP000639772">
    <property type="component" value="Chromosome 9"/>
</dbReference>
<evidence type="ECO:0000313" key="1">
    <source>
        <dbReference type="EMBL" id="KAG0468762.1"/>
    </source>
</evidence>
<dbReference type="EMBL" id="JADCNM010000009">
    <property type="protein sequence ID" value="KAG0468762.1"/>
    <property type="molecule type" value="Genomic_DNA"/>
</dbReference>
<reference evidence="1 2" key="1">
    <citation type="journal article" date="2020" name="Nat. Food">
        <title>A phased Vanilla planifolia genome enables genetic improvement of flavour and production.</title>
        <authorList>
            <person name="Hasing T."/>
            <person name="Tang H."/>
            <person name="Brym M."/>
            <person name="Khazi F."/>
            <person name="Huang T."/>
            <person name="Chambers A.H."/>
        </authorList>
    </citation>
    <scope>NUCLEOTIDE SEQUENCE [LARGE SCALE GENOMIC DNA]</scope>
    <source>
        <tissue evidence="1">Leaf</tissue>
    </source>
</reference>
<name>A0A835QJA2_VANPL</name>
<accession>A0A835QJA2</accession>
<protein>
    <submittedName>
        <fullName evidence="1">Uncharacterized protein</fullName>
    </submittedName>
</protein>
<comment type="caution">
    <text evidence="1">The sequence shown here is derived from an EMBL/GenBank/DDBJ whole genome shotgun (WGS) entry which is preliminary data.</text>
</comment>
<sequence length="165" mass="18808">MIFEKMKIKFVDQFGKFVAWKSLVDGNKEGEYRRLLCVQVFVLFSAVTLDAARLRARLSSAAIPDTFLPADLLRVLLERNISFENSADSPRFLHVSCTMSPWFMEWPCGLTEAGIRASSSRFWFLSLRFLGSRRGTSSGRCSCRSCCWMSVWGGRSRSPSRSLNR</sequence>
<organism evidence="1 2">
    <name type="scientific">Vanilla planifolia</name>
    <name type="common">Vanilla</name>
    <dbReference type="NCBI Taxonomy" id="51239"/>
    <lineage>
        <taxon>Eukaryota</taxon>
        <taxon>Viridiplantae</taxon>
        <taxon>Streptophyta</taxon>
        <taxon>Embryophyta</taxon>
        <taxon>Tracheophyta</taxon>
        <taxon>Spermatophyta</taxon>
        <taxon>Magnoliopsida</taxon>
        <taxon>Liliopsida</taxon>
        <taxon>Asparagales</taxon>
        <taxon>Orchidaceae</taxon>
        <taxon>Vanilloideae</taxon>
        <taxon>Vanilleae</taxon>
        <taxon>Vanilla</taxon>
    </lineage>
</organism>
<gene>
    <name evidence="1" type="ORF">HPP92_018090</name>
</gene>